<keyword evidence="1" id="KW-0812">Transmembrane</keyword>
<evidence type="ECO:0008006" key="4">
    <source>
        <dbReference type="Google" id="ProtNLM"/>
    </source>
</evidence>
<proteinExistence type="predicted"/>
<keyword evidence="1" id="KW-0472">Membrane</keyword>
<dbReference type="RefSeq" id="WP_345331716.1">
    <property type="nucleotide sequence ID" value="NZ_BAABJI010000002.1"/>
</dbReference>
<evidence type="ECO:0000313" key="3">
    <source>
        <dbReference type="Proteomes" id="UP001501436"/>
    </source>
</evidence>
<name>A0ABP9G4C1_9SPHI</name>
<dbReference type="Proteomes" id="UP001501436">
    <property type="component" value="Unassembled WGS sequence"/>
</dbReference>
<sequence length="82" mass="9105">MMLKEPAELTDQELLEQAKKVKTTAFFDALIFGMLAGIAAYASVKNGFGIFTFLPLIYIPIATRNKAKGRAIENALKERNLK</sequence>
<dbReference type="EMBL" id="BAABJI010000002">
    <property type="protein sequence ID" value="GAA4921496.1"/>
    <property type="molecule type" value="Genomic_DNA"/>
</dbReference>
<reference evidence="3" key="1">
    <citation type="journal article" date="2019" name="Int. J. Syst. Evol. Microbiol.">
        <title>The Global Catalogue of Microorganisms (GCM) 10K type strain sequencing project: providing services to taxonomists for standard genome sequencing and annotation.</title>
        <authorList>
            <consortium name="The Broad Institute Genomics Platform"/>
            <consortium name="The Broad Institute Genome Sequencing Center for Infectious Disease"/>
            <person name="Wu L."/>
            <person name="Ma J."/>
        </authorList>
    </citation>
    <scope>NUCLEOTIDE SEQUENCE [LARGE SCALE GENOMIC DNA]</scope>
    <source>
        <strain evidence="3">JCM 18283</strain>
    </source>
</reference>
<gene>
    <name evidence="2" type="ORF">GCM10023313_26730</name>
</gene>
<keyword evidence="1" id="KW-1133">Transmembrane helix</keyword>
<accession>A0ABP9G4C1</accession>
<protein>
    <recommendedName>
        <fullName evidence="4">FUSC family protein</fullName>
    </recommendedName>
</protein>
<evidence type="ECO:0000313" key="2">
    <source>
        <dbReference type="EMBL" id="GAA4921496.1"/>
    </source>
</evidence>
<organism evidence="2 3">
    <name type="scientific">Mucilaginibacter defluvii</name>
    <dbReference type="NCBI Taxonomy" id="1196019"/>
    <lineage>
        <taxon>Bacteria</taxon>
        <taxon>Pseudomonadati</taxon>
        <taxon>Bacteroidota</taxon>
        <taxon>Sphingobacteriia</taxon>
        <taxon>Sphingobacteriales</taxon>
        <taxon>Sphingobacteriaceae</taxon>
        <taxon>Mucilaginibacter</taxon>
    </lineage>
</organism>
<feature type="transmembrane region" description="Helical" evidence="1">
    <location>
        <begin position="21"/>
        <end position="41"/>
    </location>
</feature>
<comment type="caution">
    <text evidence="2">The sequence shown here is derived from an EMBL/GenBank/DDBJ whole genome shotgun (WGS) entry which is preliminary data.</text>
</comment>
<evidence type="ECO:0000256" key="1">
    <source>
        <dbReference type="SAM" id="Phobius"/>
    </source>
</evidence>
<keyword evidence="3" id="KW-1185">Reference proteome</keyword>